<proteinExistence type="predicted"/>
<dbReference type="KEGG" id="pgs:CPT03_13775"/>
<accession>A0A2D1U780</accession>
<gene>
    <name evidence="1" type="ORF">CPT03_13775</name>
</gene>
<evidence type="ECO:0000313" key="2">
    <source>
        <dbReference type="Proteomes" id="UP000223749"/>
    </source>
</evidence>
<evidence type="ECO:0000313" key="1">
    <source>
        <dbReference type="EMBL" id="ATP57465.1"/>
    </source>
</evidence>
<name>A0A2D1U780_9SPHI</name>
<keyword evidence="2" id="KW-1185">Reference proteome</keyword>
<dbReference type="Proteomes" id="UP000223749">
    <property type="component" value="Chromosome"/>
</dbReference>
<dbReference type="EMBL" id="CP024091">
    <property type="protein sequence ID" value="ATP57465.1"/>
    <property type="molecule type" value="Genomic_DNA"/>
</dbReference>
<protein>
    <submittedName>
        <fullName evidence="1">Uncharacterized protein</fullName>
    </submittedName>
</protein>
<reference evidence="1 2" key="1">
    <citation type="submission" date="2017-10" db="EMBL/GenBank/DDBJ databases">
        <title>Whole genome of Pedobacter ginsengisoli T01R-27 isolated from tomato rhizosphere.</title>
        <authorList>
            <person name="Weon H.-Y."/>
            <person name="Lee S.A."/>
            <person name="Sang M.K."/>
            <person name="Song J."/>
        </authorList>
    </citation>
    <scope>NUCLEOTIDE SEQUENCE [LARGE SCALE GENOMIC DNA]</scope>
    <source>
        <strain evidence="1 2">T01R-27</strain>
    </source>
</reference>
<sequence length="193" mass="22700">MEHQKTFLALNREDKFRFLYLSVKENEHFILTWIEENYSGDLNIKEESDESVRNAFDFLEKLIRPGIRTELILDKELMLNGMADDLLVFTLEVREMTQSKGYKRASMALTAIEALYTCIIDCFFSPVEYDEDACSFHVILMSALGNYLHADFKEINPEAIYKMSWADLDRPDKEYQSLKTVVTEFMDSLFRRI</sequence>
<organism evidence="1 2">
    <name type="scientific">Pedobacter ginsengisoli</name>
    <dbReference type="NCBI Taxonomy" id="363852"/>
    <lineage>
        <taxon>Bacteria</taxon>
        <taxon>Pseudomonadati</taxon>
        <taxon>Bacteroidota</taxon>
        <taxon>Sphingobacteriia</taxon>
        <taxon>Sphingobacteriales</taxon>
        <taxon>Sphingobacteriaceae</taxon>
        <taxon>Pedobacter</taxon>
    </lineage>
</organism>
<dbReference type="AlphaFoldDB" id="A0A2D1U780"/>
<dbReference type="RefSeq" id="WP_099439387.1">
    <property type="nucleotide sequence ID" value="NZ_CP024091.1"/>
</dbReference>